<dbReference type="InterPro" id="IPR033922">
    <property type="entry name" value="NAD_bind_Glu_DH"/>
</dbReference>
<dbReference type="PIRSF" id="PIRSF000185">
    <property type="entry name" value="Glu_DH"/>
    <property type="match status" value="1"/>
</dbReference>
<dbReference type="GO" id="GO:0000166">
    <property type="term" value="F:nucleotide binding"/>
    <property type="evidence" value="ECO:0007669"/>
    <property type="project" value="UniProtKB-KW"/>
</dbReference>
<evidence type="ECO:0000256" key="7">
    <source>
        <dbReference type="RuleBase" id="RU004417"/>
    </source>
</evidence>
<evidence type="ECO:0000256" key="1">
    <source>
        <dbReference type="ARBA" id="ARBA00006382"/>
    </source>
</evidence>
<sequence length="439" mass="46267">MTITDLHTTTESTPTAPAPIGAPPSPGQLAHRAALTQLRNATDLLGLDEGLHQLLATPRRSLTVAVPLRRDTGTTEIYTGYRVQHNLTRGPGKGGVRFHPASDIEEVTALAMWMTWKCALLGLPYGGAKGGIAVDTSVLSMAEKERLTRRYTQEILPFIGPDKDIPAPDVNTDETTMAWMMDTYSVSAGYSVHGATTGKPLAVGGSNGRAGATSRGVVLAALEAMRQKGIDPAGASVAIQGFGKVGAHAAQFFADEGCRVVAVSDVTGGCYRESGLEIAAIQEWVGCGGTLDSYDGADQISNAELFALDVDVLVPAAMDGVLTGQNADTVRARLIVEGANGPTSPEADTIFADKGITVVPDILANAGGVVVSYLEWVQNLQAFSWSSEDVDRKLIVLMRTASHSVWALAYDKRIPLRLAAHVLGVGKVAEAHQVRGLYP</sequence>
<dbReference type="InterPro" id="IPR036291">
    <property type="entry name" value="NAD(P)-bd_dom_sf"/>
</dbReference>
<feature type="region of interest" description="Disordered" evidence="8">
    <location>
        <begin position="1"/>
        <end position="28"/>
    </location>
</feature>
<feature type="site" description="Important for catalysis" evidence="6">
    <location>
        <position position="169"/>
    </location>
</feature>
<evidence type="ECO:0000256" key="6">
    <source>
        <dbReference type="PIRSR" id="PIRSR000185-3"/>
    </source>
</evidence>
<name>A0AAE4UXA6_9NOCA</name>
<evidence type="ECO:0000256" key="3">
    <source>
        <dbReference type="PIRNR" id="PIRNR000185"/>
    </source>
</evidence>
<evidence type="ECO:0000313" key="10">
    <source>
        <dbReference type="EMBL" id="MDV7263999.1"/>
    </source>
</evidence>
<evidence type="ECO:0000256" key="4">
    <source>
        <dbReference type="PIRSR" id="PIRSR000185-1"/>
    </source>
</evidence>
<dbReference type="Gene3D" id="3.40.50.720">
    <property type="entry name" value="NAD(P)-binding Rossmann-like Domain"/>
    <property type="match status" value="1"/>
</dbReference>
<evidence type="ECO:0000256" key="8">
    <source>
        <dbReference type="SAM" id="MobiDB-lite"/>
    </source>
</evidence>
<proteinExistence type="inferred from homology"/>
<dbReference type="GO" id="GO:0004352">
    <property type="term" value="F:glutamate dehydrogenase (NAD+) activity"/>
    <property type="evidence" value="ECO:0007669"/>
    <property type="project" value="TreeGrafter"/>
</dbReference>
<dbReference type="SMART" id="SM00839">
    <property type="entry name" value="ELFV_dehydrog"/>
    <property type="match status" value="1"/>
</dbReference>
<dbReference type="InterPro" id="IPR006096">
    <property type="entry name" value="Glu/Leu/Phe/Val/Trp_DH_C"/>
</dbReference>
<protein>
    <recommendedName>
        <fullName evidence="3">Glutamate dehydrogenase</fullName>
    </recommendedName>
</protein>
<organism evidence="10 11">
    <name type="scientific">Rhodococcus oxybenzonivorans</name>
    <dbReference type="NCBI Taxonomy" id="1990687"/>
    <lineage>
        <taxon>Bacteria</taxon>
        <taxon>Bacillati</taxon>
        <taxon>Actinomycetota</taxon>
        <taxon>Actinomycetes</taxon>
        <taxon>Mycobacteriales</taxon>
        <taxon>Nocardiaceae</taxon>
        <taxon>Rhodococcus</taxon>
    </lineage>
</organism>
<dbReference type="PANTHER" id="PTHR11606:SF13">
    <property type="entry name" value="GLUTAMATE DEHYDROGENASE 1, MITOCHONDRIAL"/>
    <property type="match status" value="1"/>
</dbReference>
<dbReference type="InterPro" id="IPR006095">
    <property type="entry name" value="Glu/Leu/Phe/Val/Trp_DH"/>
</dbReference>
<feature type="binding site" evidence="5">
    <location>
        <position position="372"/>
    </location>
    <ligand>
        <name>substrate</name>
    </ligand>
</feature>
<keyword evidence="2 3" id="KW-0560">Oxidoreductase</keyword>
<dbReference type="InterPro" id="IPR046346">
    <property type="entry name" value="Aminoacid_DH-like_N_sf"/>
</dbReference>
<feature type="binding site" evidence="5">
    <location>
        <position position="213"/>
    </location>
    <ligand>
        <name>NAD(+)</name>
        <dbReference type="ChEBI" id="CHEBI:57540"/>
    </ligand>
</feature>
<gene>
    <name evidence="10" type="ORF">R4315_05470</name>
</gene>
<dbReference type="SUPFAM" id="SSF51735">
    <property type="entry name" value="NAD(P)-binding Rossmann-fold domains"/>
    <property type="match status" value="1"/>
</dbReference>
<dbReference type="SUPFAM" id="SSF53223">
    <property type="entry name" value="Aminoacid dehydrogenase-like, N-terminal domain"/>
    <property type="match status" value="1"/>
</dbReference>
<comment type="similarity">
    <text evidence="1 3 7">Belongs to the Glu/Leu/Phe/Val dehydrogenases family.</text>
</comment>
<feature type="binding site" evidence="5">
    <location>
        <position position="93"/>
    </location>
    <ligand>
        <name>substrate</name>
    </ligand>
</feature>
<evidence type="ECO:0000313" key="11">
    <source>
        <dbReference type="Proteomes" id="UP001185863"/>
    </source>
</evidence>
<dbReference type="PRINTS" id="PR00082">
    <property type="entry name" value="GLFDHDRGNASE"/>
</dbReference>
<dbReference type="InterPro" id="IPR006097">
    <property type="entry name" value="Glu/Leu/Phe/Val/Trp_DH_dimer"/>
</dbReference>
<dbReference type="GO" id="GO:0006538">
    <property type="term" value="P:L-glutamate catabolic process"/>
    <property type="evidence" value="ECO:0007669"/>
    <property type="project" value="TreeGrafter"/>
</dbReference>
<dbReference type="EMBL" id="JAWLUP010000006">
    <property type="protein sequence ID" value="MDV7263999.1"/>
    <property type="molecule type" value="Genomic_DNA"/>
</dbReference>
<dbReference type="PANTHER" id="PTHR11606">
    <property type="entry name" value="GLUTAMATE DEHYDROGENASE"/>
    <property type="match status" value="1"/>
</dbReference>
<accession>A0AAE4UXA6</accession>
<dbReference type="RefSeq" id="WP_317745556.1">
    <property type="nucleotide sequence ID" value="NZ_JAWLUP010000006.1"/>
</dbReference>
<dbReference type="Proteomes" id="UP001185863">
    <property type="component" value="Unassembled WGS sequence"/>
</dbReference>
<feature type="binding site" evidence="5">
    <location>
        <position position="117"/>
    </location>
    <ligand>
        <name>substrate</name>
    </ligand>
</feature>
<dbReference type="Gene3D" id="3.40.50.10860">
    <property type="entry name" value="Leucine Dehydrogenase, chain A, domain 1"/>
    <property type="match status" value="1"/>
</dbReference>
<dbReference type="Pfam" id="PF02812">
    <property type="entry name" value="ELFV_dehydrog_N"/>
    <property type="match status" value="1"/>
</dbReference>
<dbReference type="CDD" id="cd01076">
    <property type="entry name" value="NAD_bind_1_Glu_DH"/>
    <property type="match status" value="1"/>
</dbReference>
<evidence type="ECO:0000256" key="2">
    <source>
        <dbReference type="ARBA" id="ARBA00023002"/>
    </source>
</evidence>
<dbReference type="InterPro" id="IPR014362">
    <property type="entry name" value="Glu_DH"/>
</dbReference>
<keyword evidence="5" id="KW-0547">Nucleotide-binding</keyword>
<reference evidence="10" key="1">
    <citation type="submission" date="2023-10" db="EMBL/GenBank/DDBJ databases">
        <title>Development of a sustainable strategy for remediation of hydrocarbon-contaminated territories based on the waste exchange concept.</title>
        <authorList>
            <person name="Krivoruchko A."/>
        </authorList>
    </citation>
    <scope>NUCLEOTIDE SEQUENCE</scope>
    <source>
        <strain evidence="10">IEGM 68</strain>
    </source>
</reference>
<evidence type="ECO:0000256" key="5">
    <source>
        <dbReference type="PIRSR" id="PIRSR000185-2"/>
    </source>
</evidence>
<keyword evidence="5" id="KW-0520">NAD</keyword>
<feature type="domain" description="Glutamate/phenylalanine/leucine/valine/L-tryptophan dehydrogenase C-terminal" evidence="9">
    <location>
        <begin position="206"/>
        <end position="436"/>
    </location>
</feature>
<dbReference type="AlphaFoldDB" id="A0AAE4UXA6"/>
<dbReference type="Pfam" id="PF00208">
    <property type="entry name" value="ELFV_dehydrog"/>
    <property type="match status" value="1"/>
</dbReference>
<comment type="caution">
    <text evidence="10">The sequence shown here is derived from an EMBL/GenBank/DDBJ whole genome shotgun (WGS) entry which is preliminary data.</text>
</comment>
<evidence type="ECO:0000259" key="9">
    <source>
        <dbReference type="SMART" id="SM00839"/>
    </source>
</evidence>
<feature type="compositionally biased region" description="Pro residues" evidence="8">
    <location>
        <begin position="16"/>
        <end position="26"/>
    </location>
</feature>
<feature type="active site" description="Proton donor" evidence="4">
    <location>
        <position position="129"/>
    </location>
</feature>